<dbReference type="Pfam" id="PF00379">
    <property type="entry name" value="Chitin_bind_4"/>
    <property type="match status" value="1"/>
</dbReference>
<sequence>MFSDVRSSKGKEGLQNIFYVKVHLHVAWRLEKQRSNSIKVPQSRSAYIQYTDIFGVADEAAGVCAGNKESDMIAVPKDFLRQLLVSYALLCAVSLSSCSDVADTEEHSQNETVLVDPDTTVNERYSRSPQRPKSANTATKNQDTKTSEPKRRSDDLQSSSSVARSAAKSPLVLRLLQEHEPADISNQLAYSPLAQLHHEPEQETGHYQQAPQENAGGVLEYAEPEYGTPTHKEIGSITPPRYQYVYKVKDAKGNDFGHSEARLNGRTWGHYFVQLPDGRQKTVRYWADSTGFHAKVEYNGHAAHPFVEEE</sequence>
<dbReference type="AlphaFoldDB" id="A0A6L2Q1S3"/>
<dbReference type="GO" id="GO:0005615">
    <property type="term" value="C:extracellular space"/>
    <property type="evidence" value="ECO:0007669"/>
    <property type="project" value="TreeGrafter"/>
</dbReference>
<feature type="compositionally biased region" description="Polar residues" evidence="3">
    <location>
        <begin position="119"/>
        <end position="141"/>
    </location>
</feature>
<gene>
    <name evidence="4" type="ORF">Cfor_07011</name>
</gene>
<dbReference type="PANTHER" id="PTHR12236">
    <property type="entry name" value="STRUCTURAL CONTITUENT OF CUTICLE"/>
    <property type="match status" value="1"/>
</dbReference>
<dbReference type="InterPro" id="IPR031311">
    <property type="entry name" value="CHIT_BIND_RR_consensus"/>
</dbReference>
<dbReference type="PROSITE" id="PS51155">
    <property type="entry name" value="CHIT_BIND_RR_2"/>
    <property type="match status" value="1"/>
</dbReference>
<evidence type="ECO:0000313" key="4">
    <source>
        <dbReference type="EMBL" id="GFG38696.1"/>
    </source>
</evidence>
<dbReference type="GO" id="GO:0031012">
    <property type="term" value="C:extracellular matrix"/>
    <property type="evidence" value="ECO:0007669"/>
    <property type="project" value="TreeGrafter"/>
</dbReference>
<evidence type="ECO:0008006" key="6">
    <source>
        <dbReference type="Google" id="ProtNLM"/>
    </source>
</evidence>
<comment type="caution">
    <text evidence="4">The sequence shown here is derived from an EMBL/GenBank/DDBJ whole genome shotgun (WGS) entry which is preliminary data.</text>
</comment>
<organism evidence="4 5">
    <name type="scientific">Coptotermes formosanus</name>
    <name type="common">Formosan subterranean termite</name>
    <dbReference type="NCBI Taxonomy" id="36987"/>
    <lineage>
        <taxon>Eukaryota</taxon>
        <taxon>Metazoa</taxon>
        <taxon>Ecdysozoa</taxon>
        <taxon>Arthropoda</taxon>
        <taxon>Hexapoda</taxon>
        <taxon>Insecta</taxon>
        <taxon>Pterygota</taxon>
        <taxon>Neoptera</taxon>
        <taxon>Polyneoptera</taxon>
        <taxon>Dictyoptera</taxon>
        <taxon>Blattodea</taxon>
        <taxon>Blattoidea</taxon>
        <taxon>Termitoidae</taxon>
        <taxon>Rhinotermitidae</taxon>
        <taxon>Coptotermes</taxon>
    </lineage>
</organism>
<feature type="compositionally biased region" description="Basic and acidic residues" evidence="3">
    <location>
        <begin position="142"/>
        <end position="155"/>
    </location>
</feature>
<name>A0A6L2Q1S3_COPFO</name>
<evidence type="ECO:0000256" key="2">
    <source>
        <dbReference type="PROSITE-ProRule" id="PRU00497"/>
    </source>
</evidence>
<dbReference type="InParanoid" id="A0A6L2Q1S3"/>
<keyword evidence="1 2" id="KW-0193">Cuticle</keyword>
<accession>A0A6L2Q1S3</accession>
<proteinExistence type="predicted"/>
<dbReference type="InterPro" id="IPR051217">
    <property type="entry name" value="Insect_Cuticle_Struc_Prot"/>
</dbReference>
<evidence type="ECO:0000313" key="5">
    <source>
        <dbReference type="Proteomes" id="UP000502823"/>
    </source>
</evidence>
<dbReference type="PROSITE" id="PS00233">
    <property type="entry name" value="CHIT_BIND_RR_1"/>
    <property type="match status" value="1"/>
</dbReference>
<dbReference type="InterPro" id="IPR000618">
    <property type="entry name" value="Insect_cuticle"/>
</dbReference>
<keyword evidence="5" id="KW-1185">Reference proteome</keyword>
<evidence type="ECO:0000256" key="3">
    <source>
        <dbReference type="SAM" id="MobiDB-lite"/>
    </source>
</evidence>
<dbReference type="PANTHER" id="PTHR12236:SF79">
    <property type="entry name" value="CUTICULAR PROTEIN 50CB-RELATED"/>
    <property type="match status" value="1"/>
</dbReference>
<dbReference type="Proteomes" id="UP000502823">
    <property type="component" value="Unassembled WGS sequence"/>
</dbReference>
<dbReference type="OrthoDB" id="6595597at2759"/>
<feature type="region of interest" description="Disordered" evidence="3">
    <location>
        <begin position="105"/>
        <end position="164"/>
    </location>
</feature>
<dbReference type="GO" id="GO:0042302">
    <property type="term" value="F:structural constituent of cuticle"/>
    <property type="evidence" value="ECO:0007669"/>
    <property type="project" value="UniProtKB-UniRule"/>
</dbReference>
<reference evidence="5" key="1">
    <citation type="submission" date="2020-01" db="EMBL/GenBank/DDBJ databases">
        <title>Draft genome sequence of the Termite Coptotermes fromosanus.</title>
        <authorList>
            <person name="Itakura S."/>
            <person name="Yosikawa Y."/>
            <person name="Umezawa K."/>
        </authorList>
    </citation>
    <scope>NUCLEOTIDE SEQUENCE [LARGE SCALE GENOMIC DNA]</scope>
</reference>
<evidence type="ECO:0000256" key="1">
    <source>
        <dbReference type="ARBA" id="ARBA00022460"/>
    </source>
</evidence>
<protein>
    <recommendedName>
        <fullName evidence="6">Cuticle protein</fullName>
    </recommendedName>
</protein>
<dbReference type="EMBL" id="BLKM01012995">
    <property type="protein sequence ID" value="GFG38696.1"/>
    <property type="molecule type" value="Genomic_DNA"/>
</dbReference>